<keyword evidence="1" id="KW-0812">Transmembrane</keyword>
<evidence type="ECO:0000313" key="3">
    <source>
        <dbReference type="Proteomes" id="UP000199514"/>
    </source>
</evidence>
<feature type="transmembrane region" description="Helical" evidence="1">
    <location>
        <begin position="51"/>
        <end position="69"/>
    </location>
</feature>
<sequence length="219" mass="25637">MEYNDLIALWKSQDAKLEKALKMNDLMLIELINQKAKSSLNSLIRFKVQGIIGFVLYLLLLGYGLYYAITYYSSGWNYFIASVGAIFVINLKGFSDYIRHIYLVNKINYDNNVVLIQQQLLDIQLSIINHAKFMCLQFPFYSTFYLSNRWFPAQVDTVYLIFQCCMTGGLIYFSYWLYNQHKPENLNKKWFRIMISGSGAAAIAKALNFYKELDAFREE</sequence>
<gene>
    <name evidence="2" type="ORF">SAMN05421780_101238</name>
</gene>
<dbReference type="AlphaFoldDB" id="A0A1I1DIB6"/>
<keyword evidence="1" id="KW-0472">Membrane</keyword>
<keyword evidence="3" id="KW-1185">Reference proteome</keyword>
<dbReference type="OrthoDB" id="5706484at2"/>
<organism evidence="2 3">
    <name type="scientific">Flexibacter flexilis DSM 6793</name>
    <dbReference type="NCBI Taxonomy" id="927664"/>
    <lineage>
        <taxon>Bacteria</taxon>
        <taxon>Pseudomonadati</taxon>
        <taxon>Bacteroidota</taxon>
        <taxon>Cytophagia</taxon>
        <taxon>Cytophagales</taxon>
        <taxon>Flexibacteraceae</taxon>
        <taxon>Flexibacter</taxon>
    </lineage>
</organism>
<feature type="transmembrane region" description="Helical" evidence="1">
    <location>
        <begin position="158"/>
        <end position="178"/>
    </location>
</feature>
<keyword evidence="1" id="KW-1133">Transmembrane helix</keyword>
<dbReference type="RefSeq" id="WP_091505984.1">
    <property type="nucleotide sequence ID" value="NZ_FOLE01000001.1"/>
</dbReference>
<evidence type="ECO:0000256" key="1">
    <source>
        <dbReference type="SAM" id="Phobius"/>
    </source>
</evidence>
<dbReference type="Proteomes" id="UP000199514">
    <property type="component" value="Unassembled WGS sequence"/>
</dbReference>
<feature type="transmembrane region" description="Helical" evidence="1">
    <location>
        <begin position="75"/>
        <end position="91"/>
    </location>
</feature>
<evidence type="ECO:0000313" key="2">
    <source>
        <dbReference type="EMBL" id="SFB74607.1"/>
    </source>
</evidence>
<accession>A0A1I1DIB6</accession>
<protein>
    <submittedName>
        <fullName evidence="2">Uncharacterized protein</fullName>
    </submittedName>
</protein>
<name>A0A1I1DIB6_9BACT</name>
<reference evidence="2 3" key="1">
    <citation type="submission" date="2016-10" db="EMBL/GenBank/DDBJ databases">
        <authorList>
            <person name="de Groot N.N."/>
        </authorList>
    </citation>
    <scope>NUCLEOTIDE SEQUENCE [LARGE SCALE GENOMIC DNA]</scope>
    <source>
        <strain evidence="2 3">DSM 6793</strain>
    </source>
</reference>
<dbReference type="EMBL" id="FOLE01000001">
    <property type="protein sequence ID" value="SFB74607.1"/>
    <property type="molecule type" value="Genomic_DNA"/>
</dbReference>
<proteinExistence type="predicted"/>
<dbReference type="STRING" id="927664.SAMN05421780_101238"/>